<reference evidence="2" key="1">
    <citation type="journal article" date="2014" name="Front. Microbiol.">
        <title>High frequency of phylogenetically diverse reductive dehalogenase-homologous genes in deep subseafloor sedimentary metagenomes.</title>
        <authorList>
            <person name="Kawai M."/>
            <person name="Futagami T."/>
            <person name="Toyoda A."/>
            <person name="Takaki Y."/>
            <person name="Nishi S."/>
            <person name="Hori S."/>
            <person name="Arai W."/>
            <person name="Tsubouchi T."/>
            <person name="Morono Y."/>
            <person name="Uchiyama I."/>
            <person name="Ito T."/>
            <person name="Fujiyama A."/>
            <person name="Inagaki F."/>
            <person name="Takami H."/>
        </authorList>
    </citation>
    <scope>NUCLEOTIDE SEQUENCE</scope>
    <source>
        <strain evidence="2">Expedition CK06-06</strain>
    </source>
</reference>
<feature type="transmembrane region" description="Helical" evidence="1">
    <location>
        <begin position="37"/>
        <end position="55"/>
    </location>
</feature>
<feature type="transmembrane region" description="Helical" evidence="1">
    <location>
        <begin position="67"/>
        <end position="89"/>
    </location>
</feature>
<gene>
    <name evidence="2" type="ORF">S03H2_16983</name>
</gene>
<sequence>YFNNYSFFTLPNFAALDLLGAFVIFGLAFGTYKRSRVCAVIMFILWILLVVDRGVALVKGPIESKNLFLILTLAIVGIPFVGVLAYFFFQGIRGTFVYHKLIKVGKEY</sequence>
<proteinExistence type="predicted"/>
<evidence type="ECO:0000256" key="1">
    <source>
        <dbReference type="SAM" id="Phobius"/>
    </source>
</evidence>
<dbReference type="AlphaFoldDB" id="X1GSG0"/>
<comment type="caution">
    <text evidence="2">The sequence shown here is derived from an EMBL/GenBank/DDBJ whole genome shotgun (WGS) entry which is preliminary data.</text>
</comment>
<feature type="transmembrane region" description="Helical" evidence="1">
    <location>
        <begin position="12"/>
        <end position="30"/>
    </location>
</feature>
<keyword evidence="1" id="KW-0472">Membrane</keyword>
<dbReference type="EMBL" id="BARU01008726">
    <property type="protein sequence ID" value="GAH44529.1"/>
    <property type="molecule type" value="Genomic_DNA"/>
</dbReference>
<keyword evidence="1" id="KW-0812">Transmembrane</keyword>
<accession>X1GSG0</accession>
<protein>
    <submittedName>
        <fullName evidence="2">Uncharacterized protein</fullName>
    </submittedName>
</protein>
<feature type="non-terminal residue" evidence="2">
    <location>
        <position position="1"/>
    </location>
</feature>
<keyword evidence="1" id="KW-1133">Transmembrane helix</keyword>
<organism evidence="2">
    <name type="scientific">marine sediment metagenome</name>
    <dbReference type="NCBI Taxonomy" id="412755"/>
    <lineage>
        <taxon>unclassified sequences</taxon>
        <taxon>metagenomes</taxon>
        <taxon>ecological metagenomes</taxon>
    </lineage>
</organism>
<name>X1GSG0_9ZZZZ</name>
<evidence type="ECO:0000313" key="2">
    <source>
        <dbReference type="EMBL" id="GAH44529.1"/>
    </source>
</evidence>